<dbReference type="AlphaFoldDB" id="A0A7W2TUB9"/>
<evidence type="ECO:0000256" key="2">
    <source>
        <dbReference type="ARBA" id="ARBA00005236"/>
    </source>
</evidence>
<feature type="transmembrane region" description="Helical" evidence="7">
    <location>
        <begin position="25"/>
        <end position="48"/>
    </location>
</feature>
<dbReference type="GO" id="GO:0044874">
    <property type="term" value="P:lipoprotein localization to outer membrane"/>
    <property type="evidence" value="ECO:0007669"/>
    <property type="project" value="TreeGrafter"/>
</dbReference>
<gene>
    <name evidence="10" type="ORF">H2508_03250</name>
</gene>
<dbReference type="PANTHER" id="PTHR30489">
    <property type="entry name" value="LIPOPROTEIN-RELEASING SYSTEM TRANSMEMBRANE PROTEIN LOLE"/>
    <property type="match status" value="1"/>
</dbReference>
<dbReference type="InterPro" id="IPR051447">
    <property type="entry name" value="Lipoprotein-release_system"/>
</dbReference>
<dbReference type="RefSeq" id="WP_182168944.1">
    <property type="nucleotide sequence ID" value="NZ_JACFXU010000013.1"/>
</dbReference>
<keyword evidence="6 7" id="KW-0472">Membrane</keyword>
<evidence type="ECO:0000256" key="6">
    <source>
        <dbReference type="ARBA" id="ARBA00023136"/>
    </source>
</evidence>
<reference evidence="10 11" key="1">
    <citation type="submission" date="2020-07" db="EMBL/GenBank/DDBJ databases">
        <title>Halieaceae bacterium, F7430, whole genome shotgun sequencing project.</title>
        <authorList>
            <person name="Jiang S."/>
            <person name="Liu Z.W."/>
            <person name="Du Z.J."/>
        </authorList>
    </citation>
    <scope>NUCLEOTIDE SEQUENCE [LARGE SCALE GENOMIC DNA]</scope>
    <source>
        <strain evidence="10 11">F7430</strain>
    </source>
</reference>
<evidence type="ECO:0000259" key="8">
    <source>
        <dbReference type="Pfam" id="PF02687"/>
    </source>
</evidence>
<keyword evidence="3" id="KW-1003">Cell membrane</keyword>
<dbReference type="PANTHER" id="PTHR30489:SF0">
    <property type="entry name" value="LIPOPROTEIN-RELEASING SYSTEM TRANSMEMBRANE PROTEIN LOLE"/>
    <property type="match status" value="1"/>
</dbReference>
<feature type="domain" description="ABC3 transporter permease C-terminal" evidence="8">
    <location>
        <begin position="274"/>
        <end position="405"/>
    </location>
</feature>
<name>A0A7W2TUB9_9GAMM</name>
<accession>A0A7W2TUB9</accession>
<evidence type="ECO:0000256" key="3">
    <source>
        <dbReference type="ARBA" id="ARBA00022475"/>
    </source>
</evidence>
<proteinExistence type="inferred from homology"/>
<comment type="similarity">
    <text evidence="2">Belongs to the ABC-4 integral membrane protein family. LolC/E subfamily.</text>
</comment>
<feature type="domain" description="MacB-like periplasmic core" evidence="9">
    <location>
        <begin position="27"/>
        <end position="168"/>
    </location>
</feature>
<dbReference type="InterPro" id="IPR025857">
    <property type="entry name" value="MacB_PCD"/>
</dbReference>
<dbReference type="Pfam" id="PF02687">
    <property type="entry name" value="FtsX"/>
    <property type="match status" value="1"/>
</dbReference>
<feature type="transmembrane region" description="Helical" evidence="7">
    <location>
        <begin position="376"/>
        <end position="397"/>
    </location>
</feature>
<evidence type="ECO:0000256" key="1">
    <source>
        <dbReference type="ARBA" id="ARBA00004651"/>
    </source>
</evidence>
<keyword evidence="5 7" id="KW-1133">Transmembrane helix</keyword>
<feature type="transmembrane region" description="Helical" evidence="7">
    <location>
        <begin position="271"/>
        <end position="296"/>
    </location>
</feature>
<evidence type="ECO:0000313" key="11">
    <source>
        <dbReference type="Proteomes" id="UP000539350"/>
    </source>
</evidence>
<evidence type="ECO:0000256" key="4">
    <source>
        <dbReference type="ARBA" id="ARBA00022692"/>
    </source>
</evidence>
<organism evidence="10 11">
    <name type="scientific">Sediminihaliea albiluteola</name>
    <dbReference type="NCBI Taxonomy" id="2758564"/>
    <lineage>
        <taxon>Bacteria</taxon>
        <taxon>Pseudomonadati</taxon>
        <taxon>Pseudomonadota</taxon>
        <taxon>Gammaproteobacteria</taxon>
        <taxon>Cellvibrionales</taxon>
        <taxon>Halieaceae</taxon>
        <taxon>Sediminihaliea</taxon>
    </lineage>
</organism>
<keyword evidence="11" id="KW-1185">Reference proteome</keyword>
<dbReference type="EMBL" id="JACFXU010000013">
    <property type="protein sequence ID" value="MBA6412122.1"/>
    <property type="molecule type" value="Genomic_DNA"/>
</dbReference>
<comment type="subcellular location">
    <subcellularLocation>
        <location evidence="1">Cell membrane</location>
        <topology evidence="1">Multi-pass membrane protein</topology>
    </subcellularLocation>
</comment>
<dbReference type="GO" id="GO:0098797">
    <property type="term" value="C:plasma membrane protein complex"/>
    <property type="evidence" value="ECO:0007669"/>
    <property type="project" value="TreeGrafter"/>
</dbReference>
<evidence type="ECO:0000256" key="7">
    <source>
        <dbReference type="SAM" id="Phobius"/>
    </source>
</evidence>
<evidence type="ECO:0000313" key="10">
    <source>
        <dbReference type="EMBL" id="MBA6412122.1"/>
    </source>
</evidence>
<evidence type="ECO:0000259" key="9">
    <source>
        <dbReference type="Pfam" id="PF12704"/>
    </source>
</evidence>
<dbReference type="InterPro" id="IPR003838">
    <property type="entry name" value="ABC3_permease_C"/>
</dbReference>
<protein>
    <submittedName>
        <fullName evidence="10">FtsX-like permease family protein</fullName>
    </submittedName>
</protein>
<evidence type="ECO:0000256" key="5">
    <source>
        <dbReference type="ARBA" id="ARBA00022989"/>
    </source>
</evidence>
<dbReference type="Proteomes" id="UP000539350">
    <property type="component" value="Unassembled WGS sequence"/>
</dbReference>
<feature type="transmembrane region" description="Helical" evidence="7">
    <location>
        <begin position="328"/>
        <end position="356"/>
    </location>
</feature>
<keyword evidence="4 7" id="KW-0812">Transmembrane</keyword>
<dbReference type="Pfam" id="PF12704">
    <property type="entry name" value="MacB_PCD"/>
    <property type="match status" value="1"/>
</dbReference>
<sequence>MTSGELVRVAWRYSFAFGKGHLSTFLSMLSTLGLILAITLLITVLSVMNGFDKEMRERILSLVPHVSLLSYQGLEDWPTMAQHLLQQPEVLTAQPFVQFDALFLRGNEIETTRGLGLAVGATAEPQQGLLAALNATELERFRQDPNGLILGRAVAENLSAQVGDSLTVIAPSLERPGSAQSARFATTTLSAILDTGTELDQITAIVHIEQASEIAGLHGAVSGLQLSVSDIFSVTRIAWELVQELPPGFYASNWMQTHGNLYAAIQLSRDLVSILLFSIIGVAAFNVVSSLVLVVFDKQGDIAILRTLGASSTDIAWIFVLQGGLIGLVGVAVGCTLGVLSSLLVPSAVAALEHLLNLRFLSTDVYPVSFLPVDVLASDVLIVGGVAFAMCVLAAIYPARRAAGLAPAQILNQEIS</sequence>
<comment type="caution">
    <text evidence="10">The sequence shown here is derived from an EMBL/GenBank/DDBJ whole genome shotgun (WGS) entry which is preliminary data.</text>
</comment>